<dbReference type="Proteomes" id="UP001465976">
    <property type="component" value="Unassembled WGS sequence"/>
</dbReference>
<comment type="caution">
    <text evidence="1">The sequence shown here is derived from an EMBL/GenBank/DDBJ whole genome shotgun (WGS) entry which is preliminary data.</text>
</comment>
<dbReference type="EMBL" id="JBAHYK010001609">
    <property type="protein sequence ID" value="KAL0567346.1"/>
    <property type="molecule type" value="Genomic_DNA"/>
</dbReference>
<accession>A0ABR3EWR3</accession>
<keyword evidence="2" id="KW-1185">Reference proteome</keyword>
<protein>
    <recommendedName>
        <fullName evidence="3">F-box domain-containing protein</fullName>
    </recommendedName>
</protein>
<evidence type="ECO:0000313" key="2">
    <source>
        <dbReference type="Proteomes" id="UP001465976"/>
    </source>
</evidence>
<gene>
    <name evidence="1" type="ORF">V5O48_014646</name>
</gene>
<evidence type="ECO:0008006" key="3">
    <source>
        <dbReference type="Google" id="ProtNLM"/>
    </source>
</evidence>
<evidence type="ECO:0000313" key="1">
    <source>
        <dbReference type="EMBL" id="KAL0567346.1"/>
    </source>
</evidence>
<dbReference type="InterPro" id="IPR032675">
    <property type="entry name" value="LRR_dom_sf"/>
</dbReference>
<dbReference type="SUPFAM" id="SSF52047">
    <property type="entry name" value="RNI-like"/>
    <property type="match status" value="1"/>
</dbReference>
<organism evidence="1 2">
    <name type="scientific">Marasmius crinis-equi</name>
    <dbReference type="NCBI Taxonomy" id="585013"/>
    <lineage>
        <taxon>Eukaryota</taxon>
        <taxon>Fungi</taxon>
        <taxon>Dikarya</taxon>
        <taxon>Basidiomycota</taxon>
        <taxon>Agaricomycotina</taxon>
        <taxon>Agaricomycetes</taxon>
        <taxon>Agaricomycetidae</taxon>
        <taxon>Agaricales</taxon>
        <taxon>Marasmiineae</taxon>
        <taxon>Marasmiaceae</taxon>
        <taxon>Marasmius</taxon>
    </lineage>
</organism>
<proteinExistence type="predicted"/>
<name>A0ABR3EWR3_9AGAR</name>
<dbReference type="Gene3D" id="3.80.10.10">
    <property type="entry name" value="Ribonuclease Inhibitor"/>
    <property type="match status" value="1"/>
</dbReference>
<reference evidence="1 2" key="1">
    <citation type="submission" date="2024-02" db="EMBL/GenBank/DDBJ databases">
        <title>A draft genome for the cacao thread blight pathogen Marasmius crinis-equi.</title>
        <authorList>
            <person name="Cohen S.P."/>
            <person name="Baruah I.K."/>
            <person name="Amoako-Attah I."/>
            <person name="Bukari Y."/>
            <person name="Meinhardt L.W."/>
            <person name="Bailey B.A."/>
        </authorList>
    </citation>
    <scope>NUCLEOTIDE SEQUENCE [LARGE SCALE GENOMIC DNA]</scope>
    <source>
        <strain evidence="1 2">GH-76</strain>
    </source>
</reference>
<sequence>MAPLDVGIVAPSKVAEDLVGLYLKNSAGVPLKISLRDWVGKIEWPEEEADFYRNDHLGEVGLRILHVLMNECSRIRTLNIDGVFGTSSDLLNAPAWLIKAIEEAPALRSVTADFLHENEHPALPYSKLVTLTIPMMLGANTFWTRLPECSSLQTLSITRFVNPFQTQINHALELPTLRHFSVHADDLPSILGVLPKHLEFPNLQTLELTYDGEIITEGDVAHQEFIVEWEWPCPAFRSIARSSSLSLKRLSISFKRHALSDSAAQQLVQMCPNLTHLSVYTVADVASFTETLLSQLIPSPDDREVRNKVAMPKLSSIELSFGNGRSRLMTSHIAQLIADVMAFRSNATHDRHGFFVASLTVFRLKLTGPRTDFVDTESVSSDEARRFWEILNTLEKDFGANLTVEG</sequence>